<evidence type="ECO:0000256" key="5">
    <source>
        <dbReference type="ARBA" id="ARBA00024196"/>
    </source>
</evidence>
<dbReference type="GO" id="GO:0030620">
    <property type="term" value="F:U2 snRNA binding"/>
    <property type="evidence" value="ECO:0007669"/>
    <property type="project" value="InterPro"/>
</dbReference>
<dbReference type="GO" id="GO:0000398">
    <property type="term" value="P:mRNA splicing, via spliceosome"/>
    <property type="evidence" value="ECO:0007669"/>
    <property type="project" value="InterPro"/>
</dbReference>
<dbReference type="Proteomes" id="UP000005240">
    <property type="component" value="Unassembled WGS sequence"/>
</dbReference>
<evidence type="ECO:0000313" key="10">
    <source>
        <dbReference type="Proteomes" id="UP000005240"/>
    </source>
</evidence>
<evidence type="ECO:0000256" key="6">
    <source>
        <dbReference type="ARBA" id="ARBA00024238"/>
    </source>
</evidence>
<dbReference type="Pfam" id="PF00560">
    <property type="entry name" value="LRR_1"/>
    <property type="match status" value="1"/>
</dbReference>
<evidence type="ECO:0000313" key="9">
    <source>
        <dbReference type="EnsemblFungi" id="PTTG_27700-t43_1-p1"/>
    </source>
</evidence>
<evidence type="ECO:0000256" key="1">
    <source>
        <dbReference type="ARBA" id="ARBA00004123"/>
    </source>
</evidence>
<keyword evidence="2" id="KW-0433">Leucine-rich repeat</keyword>
<evidence type="ECO:0000259" key="7">
    <source>
        <dbReference type="SMART" id="SM01052"/>
    </source>
</evidence>
<comment type="similarity">
    <text evidence="5">Belongs to the U2 small nuclear ribonucleoprotein A family.</text>
</comment>
<dbReference type="Gene3D" id="2.30.30.190">
    <property type="entry name" value="CAP Gly-rich-like domain"/>
    <property type="match status" value="1"/>
</dbReference>
<dbReference type="InterPro" id="IPR000938">
    <property type="entry name" value="CAP-Gly_domain"/>
</dbReference>
<dbReference type="PANTHER" id="PTHR10552">
    <property type="entry name" value="U2 SMALL NUCLEAR RIBONUCLEOPROTEIN A"/>
    <property type="match status" value="1"/>
</dbReference>
<dbReference type="PANTHER" id="PTHR10552:SF6">
    <property type="entry name" value="U2 SMALL NUCLEAR RIBONUCLEOPROTEIN A"/>
    <property type="match status" value="1"/>
</dbReference>
<sequence length="530" mass="59382">MESDRYFVGQRLVLDGLHLGTVRFYGTVEGEDPSQTWLGIEWDDPSRGKHSGRFKDGPVLFQSLISNSATFMKPSKRLGNGRSFLSALKEKYVDEDLLNSGPSPGEPANDIQAEEDVMRKVAMRFSQLDRLRLIGLESSKINGVGNEQEIKELEGLLPSVETLNLSSNMFSDLAEVAAIAGKLPRLKTLILSSNRFQFIPETISGLCGVEILYLDSTLLTWQQSIKVASQAKALSELSLSNCRIGYDSLGDFTTHVRSFESLSVLTLDENGLENWQDLMLSLKLFPRLQHLNLRRNRLKITPVEDLAMVLKSVHHLGLVGNLITQGSEIDDLRDWFPELSSLFLDGNPLYDARDLRENRLLALARYPTLIYLDGSQVKPAERTEADLFYWSIIKKDPINPDQRHTSHRRYPELLARFGLPESKSDNTRNSSLKAKMLNLTAVLPGSTSIDHRQSIEVLPSMTARGLKMYLAKMIRRGSHSTQSVSDLLATLEVRVKDKDNGTSQVVDFSDPQQDLGWLGISDGDTLEVSF</sequence>
<name>A0A180GHW9_PUCT1</name>
<feature type="domain" description="CAP-Gly" evidence="7">
    <location>
        <begin position="8"/>
        <end position="78"/>
    </location>
</feature>
<keyword evidence="10" id="KW-1185">Reference proteome</keyword>
<reference evidence="8" key="1">
    <citation type="submission" date="2009-11" db="EMBL/GenBank/DDBJ databases">
        <authorList>
            <consortium name="The Broad Institute Genome Sequencing Platform"/>
            <person name="Ward D."/>
            <person name="Feldgarden M."/>
            <person name="Earl A."/>
            <person name="Young S.K."/>
            <person name="Zeng Q."/>
            <person name="Koehrsen M."/>
            <person name="Alvarado L."/>
            <person name="Berlin A."/>
            <person name="Bochicchio J."/>
            <person name="Borenstein D."/>
            <person name="Chapman S.B."/>
            <person name="Chen Z."/>
            <person name="Engels R."/>
            <person name="Freedman E."/>
            <person name="Gellesch M."/>
            <person name="Goldberg J."/>
            <person name="Griggs A."/>
            <person name="Gujja S."/>
            <person name="Heilman E."/>
            <person name="Heiman D."/>
            <person name="Hepburn T."/>
            <person name="Howarth C."/>
            <person name="Jen D."/>
            <person name="Larson L."/>
            <person name="Lewis B."/>
            <person name="Mehta T."/>
            <person name="Park D."/>
            <person name="Pearson M."/>
            <person name="Roberts A."/>
            <person name="Saif S."/>
            <person name="Shea T."/>
            <person name="Shenoy N."/>
            <person name="Sisk P."/>
            <person name="Stolte C."/>
            <person name="Sykes S."/>
            <person name="Thomson T."/>
            <person name="Walk T."/>
            <person name="White J."/>
            <person name="Yandava C."/>
            <person name="Izard J."/>
            <person name="Baranova O.V."/>
            <person name="Blanton J.M."/>
            <person name="Tanner A.C."/>
            <person name="Dewhirst F.E."/>
            <person name="Haas B."/>
            <person name="Nusbaum C."/>
            <person name="Birren B."/>
        </authorList>
    </citation>
    <scope>NUCLEOTIDE SEQUENCE [LARGE SCALE GENOMIC DNA]</scope>
    <source>
        <strain evidence="8">1-1 BBBD Race 1</strain>
    </source>
</reference>
<reference evidence="9" key="4">
    <citation type="submission" date="2025-05" db="UniProtKB">
        <authorList>
            <consortium name="EnsemblFungi"/>
        </authorList>
    </citation>
    <scope>IDENTIFICATION</scope>
    <source>
        <strain evidence="9">isolate 1-1 / race 1 (BBBD)</strain>
    </source>
</reference>
<reference evidence="8" key="2">
    <citation type="submission" date="2016-05" db="EMBL/GenBank/DDBJ databases">
        <title>Comparative analysis highlights variable genome content of wheat rusts and divergence of the mating loci.</title>
        <authorList>
            <person name="Cuomo C.A."/>
            <person name="Bakkeren G."/>
            <person name="Szabo L."/>
            <person name="Khalil H."/>
            <person name="Joly D."/>
            <person name="Goldberg J."/>
            <person name="Young S."/>
            <person name="Zeng Q."/>
            <person name="Fellers J."/>
        </authorList>
    </citation>
    <scope>NUCLEOTIDE SEQUENCE [LARGE SCALE GENOMIC DNA]</scope>
    <source>
        <strain evidence="8">1-1 BBBD Race 1</strain>
    </source>
</reference>
<evidence type="ECO:0000313" key="8">
    <source>
        <dbReference type="EMBL" id="OAV92211.1"/>
    </source>
</evidence>
<dbReference type="VEuPathDB" id="FungiDB:PTTG_27700"/>
<dbReference type="SUPFAM" id="SSF52047">
    <property type="entry name" value="RNI-like"/>
    <property type="match status" value="1"/>
</dbReference>
<evidence type="ECO:0000256" key="2">
    <source>
        <dbReference type="ARBA" id="ARBA00022614"/>
    </source>
</evidence>
<gene>
    <name evidence="8" type="ORF">PTTG_27700</name>
</gene>
<dbReference type="EMBL" id="ADAS02000067">
    <property type="protein sequence ID" value="OAV92211.1"/>
    <property type="molecule type" value="Genomic_DNA"/>
</dbReference>
<dbReference type="OrthoDB" id="5273213at2759"/>
<dbReference type="SMART" id="SM01052">
    <property type="entry name" value="CAP_GLY"/>
    <property type="match status" value="1"/>
</dbReference>
<dbReference type="Pfam" id="PF01302">
    <property type="entry name" value="CAP_GLY"/>
    <property type="match status" value="1"/>
</dbReference>
<evidence type="ECO:0000256" key="4">
    <source>
        <dbReference type="ARBA" id="ARBA00023242"/>
    </source>
</evidence>
<dbReference type="InterPro" id="IPR001611">
    <property type="entry name" value="Leu-rich_rpt"/>
</dbReference>
<dbReference type="InterPro" id="IPR036859">
    <property type="entry name" value="CAP-Gly_dom_sf"/>
</dbReference>
<keyword evidence="3" id="KW-0677">Repeat</keyword>
<proteinExistence type="inferred from homology"/>
<protein>
    <recommendedName>
        <fullName evidence="6">U2 small nuclear ribonucleoprotein A'</fullName>
    </recommendedName>
</protein>
<dbReference type="STRING" id="630390.A0A180GHW9"/>
<dbReference type="EnsemblFungi" id="PTTG_27700-t43_1">
    <property type="protein sequence ID" value="PTTG_27700-t43_1-p1"/>
    <property type="gene ID" value="PTTG_27700"/>
</dbReference>
<dbReference type="Gene3D" id="3.80.10.10">
    <property type="entry name" value="Ribonuclease Inhibitor"/>
    <property type="match status" value="2"/>
</dbReference>
<dbReference type="InterPro" id="IPR032675">
    <property type="entry name" value="LRR_dom_sf"/>
</dbReference>
<evidence type="ECO:0000256" key="3">
    <source>
        <dbReference type="ARBA" id="ARBA00022737"/>
    </source>
</evidence>
<dbReference type="SMART" id="SM00369">
    <property type="entry name" value="LRR_TYP"/>
    <property type="match status" value="4"/>
</dbReference>
<keyword evidence="4" id="KW-0539">Nucleus</keyword>
<dbReference type="SUPFAM" id="SSF74924">
    <property type="entry name" value="Cap-Gly domain"/>
    <property type="match status" value="1"/>
</dbReference>
<dbReference type="AlphaFoldDB" id="A0A180GHW9"/>
<accession>A0A180GHW9</accession>
<organism evidence="8">
    <name type="scientific">Puccinia triticina (isolate 1-1 / race 1 (BBBD))</name>
    <name type="common">Brown leaf rust fungus</name>
    <dbReference type="NCBI Taxonomy" id="630390"/>
    <lineage>
        <taxon>Eukaryota</taxon>
        <taxon>Fungi</taxon>
        <taxon>Dikarya</taxon>
        <taxon>Basidiomycota</taxon>
        <taxon>Pucciniomycotina</taxon>
        <taxon>Pucciniomycetes</taxon>
        <taxon>Pucciniales</taxon>
        <taxon>Pucciniaceae</taxon>
        <taxon>Puccinia</taxon>
    </lineage>
</organism>
<dbReference type="InterPro" id="IPR003591">
    <property type="entry name" value="Leu-rich_rpt_typical-subtyp"/>
</dbReference>
<reference evidence="9 10" key="3">
    <citation type="journal article" date="2017" name="G3 (Bethesda)">
        <title>Comparative analysis highlights variable genome content of wheat rusts and divergence of the mating loci.</title>
        <authorList>
            <person name="Cuomo C.A."/>
            <person name="Bakkeren G."/>
            <person name="Khalil H.B."/>
            <person name="Panwar V."/>
            <person name="Joly D."/>
            <person name="Linning R."/>
            <person name="Sakthikumar S."/>
            <person name="Song X."/>
            <person name="Adiconis X."/>
            <person name="Fan L."/>
            <person name="Goldberg J.M."/>
            <person name="Levin J.Z."/>
            <person name="Young S."/>
            <person name="Zeng Q."/>
            <person name="Anikster Y."/>
            <person name="Bruce M."/>
            <person name="Wang M."/>
            <person name="Yin C."/>
            <person name="McCallum B."/>
            <person name="Szabo L.J."/>
            <person name="Hulbert S."/>
            <person name="Chen X."/>
            <person name="Fellers J.P."/>
        </authorList>
    </citation>
    <scope>NUCLEOTIDE SEQUENCE</scope>
    <source>
        <strain evidence="10">Isolate 1-1 / race 1 (BBBD)</strain>
        <strain evidence="9">isolate 1-1 / race 1 (BBBD)</strain>
    </source>
</reference>
<dbReference type="InterPro" id="IPR044640">
    <property type="entry name" value="RU2A"/>
</dbReference>
<comment type="subcellular location">
    <subcellularLocation>
        <location evidence="1">Nucleus</location>
    </subcellularLocation>
</comment>
<dbReference type="GO" id="GO:0005634">
    <property type="term" value="C:nucleus"/>
    <property type="evidence" value="ECO:0007669"/>
    <property type="project" value="UniProtKB-SubCell"/>
</dbReference>